<sequence>MFGLTDEKWEHKAPPLMPPANQRSLKRATNFREIINALRYLVHSDCSWQMLLTHCKHVADHLLVVPQTESPFFILYSPSCLHDSGS</sequence>
<reference evidence="2 3" key="1">
    <citation type="submission" date="2019-07" db="EMBL/GenBank/DDBJ databases">
        <title>Whole genome shotgun sequence of Gluconobacter wancherniae NBRC 103581.</title>
        <authorList>
            <person name="Hosoyama A."/>
            <person name="Uohara A."/>
            <person name="Ohji S."/>
            <person name="Ichikawa N."/>
        </authorList>
    </citation>
    <scope>NUCLEOTIDE SEQUENCE [LARGE SCALE GENOMIC DNA]</scope>
    <source>
        <strain evidence="2 3">NBRC 103581</strain>
    </source>
</reference>
<dbReference type="OrthoDB" id="7278099at2"/>
<dbReference type="RefSeq" id="WP_146794272.1">
    <property type="nucleotide sequence ID" value="NZ_BEYS01000001.1"/>
</dbReference>
<proteinExistence type="predicted"/>
<feature type="region of interest" description="Disordered" evidence="1">
    <location>
        <begin position="1"/>
        <end position="21"/>
    </location>
</feature>
<evidence type="ECO:0000313" key="3">
    <source>
        <dbReference type="Proteomes" id="UP000321230"/>
    </source>
</evidence>
<dbReference type="Proteomes" id="UP000321230">
    <property type="component" value="Unassembled WGS sequence"/>
</dbReference>
<dbReference type="EMBL" id="BJUZ01000001">
    <property type="protein sequence ID" value="GEK93043.1"/>
    <property type="molecule type" value="Genomic_DNA"/>
</dbReference>
<evidence type="ECO:0008006" key="4">
    <source>
        <dbReference type="Google" id="ProtNLM"/>
    </source>
</evidence>
<name>A0A511B0D9_9PROT</name>
<protein>
    <recommendedName>
        <fullName evidence="4">Transposase</fullName>
    </recommendedName>
</protein>
<dbReference type="AlphaFoldDB" id="A0A511B0D9"/>
<feature type="compositionally biased region" description="Basic and acidic residues" evidence="1">
    <location>
        <begin position="1"/>
        <end position="13"/>
    </location>
</feature>
<evidence type="ECO:0000256" key="1">
    <source>
        <dbReference type="SAM" id="MobiDB-lite"/>
    </source>
</evidence>
<evidence type="ECO:0000313" key="2">
    <source>
        <dbReference type="EMBL" id="GEK93043.1"/>
    </source>
</evidence>
<accession>A0A511B0D9</accession>
<gene>
    <name evidence="2" type="ORF">GWA01_08130</name>
</gene>
<organism evidence="2 3">
    <name type="scientific">Gluconobacter wancherniae NBRC 103581</name>
    <dbReference type="NCBI Taxonomy" id="656744"/>
    <lineage>
        <taxon>Bacteria</taxon>
        <taxon>Pseudomonadati</taxon>
        <taxon>Pseudomonadota</taxon>
        <taxon>Alphaproteobacteria</taxon>
        <taxon>Acetobacterales</taxon>
        <taxon>Acetobacteraceae</taxon>
        <taxon>Gluconobacter</taxon>
    </lineage>
</organism>
<comment type="caution">
    <text evidence="2">The sequence shown here is derived from an EMBL/GenBank/DDBJ whole genome shotgun (WGS) entry which is preliminary data.</text>
</comment>
<keyword evidence="3" id="KW-1185">Reference proteome</keyword>